<accession>A0A2P2MTS2</accession>
<protein>
    <submittedName>
        <fullName evidence="1">Uncharacterized protein LOC105642502</fullName>
    </submittedName>
</protein>
<dbReference type="AlphaFoldDB" id="A0A2P2MTS2"/>
<proteinExistence type="predicted"/>
<organism evidence="1">
    <name type="scientific">Rhizophora mucronata</name>
    <name type="common">Asiatic mangrove</name>
    <dbReference type="NCBI Taxonomy" id="61149"/>
    <lineage>
        <taxon>Eukaryota</taxon>
        <taxon>Viridiplantae</taxon>
        <taxon>Streptophyta</taxon>
        <taxon>Embryophyta</taxon>
        <taxon>Tracheophyta</taxon>
        <taxon>Spermatophyta</taxon>
        <taxon>Magnoliopsida</taxon>
        <taxon>eudicotyledons</taxon>
        <taxon>Gunneridae</taxon>
        <taxon>Pentapetalae</taxon>
        <taxon>rosids</taxon>
        <taxon>fabids</taxon>
        <taxon>Malpighiales</taxon>
        <taxon>Rhizophoraceae</taxon>
        <taxon>Rhizophora</taxon>
    </lineage>
</organism>
<name>A0A2P2MTS2_RHIMU</name>
<reference evidence="1" key="1">
    <citation type="submission" date="2018-02" db="EMBL/GenBank/DDBJ databases">
        <title>Rhizophora mucronata_Transcriptome.</title>
        <authorList>
            <person name="Meera S.P."/>
            <person name="Sreeshan A."/>
            <person name="Augustine A."/>
        </authorList>
    </citation>
    <scope>NUCLEOTIDE SEQUENCE</scope>
    <source>
        <tissue evidence="1">Leaf</tissue>
    </source>
</reference>
<sequence>MLLLKSNSDDELPRICKRGLNSLVGAGVLGTLRPILSAAAFSLATSDGKVFSLEQTPSSSLLPVASFMSTSGLRSSAAPVPEVGTSVFCCTS</sequence>
<evidence type="ECO:0000313" key="1">
    <source>
        <dbReference type="EMBL" id="MBX33606.1"/>
    </source>
</evidence>
<dbReference type="EMBL" id="GGEC01053122">
    <property type="protein sequence ID" value="MBX33606.1"/>
    <property type="molecule type" value="Transcribed_RNA"/>
</dbReference>